<keyword evidence="1" id="KW-1133">Transmembrane helix</keyword>
<proteinExistence type="predicted"/>
<dbReference type="AlphaFoldDB" id="X0Z9C1"/>
<evidence type="ECO:0000313" key="2">
    <source>
        <dbReference type="EMBL" id="GAG56973.1"/>
    </source>
</evidence>
<accession>X0Z9C1</accession>
<protein>
    <recommendedName>
        <fullName evidence="3">Penicillin-binding protein dimerisation domain-containing protein</fullName>
    </recommendedName>
</protein>
<evidence type="ECO:0000256" key="1">
    <source>
        <dbReference type="SAM" id="Phobius"/>
    </source>
</evidence>
<name>X0Z9C1_9ZZZZ</name>
<feature type="transmembrane region" description="Helical" evidence="1">
    <location>
        <begin position="12"/>
        <end position="32"/>
    </location>
</feature>
<reference evidence="2" key="1">
    <citation type="journal article" date="2014" name="Front. Microbiol.">
        <title>High frequency of phylogenetically diverse reductive dehalogenase-homologous genes in deep subseafloor sedimentary metagenomes.</title>
        <authorList>
            <person name="Kawai M."/>
            <person name="Futagami T."/>
            <person name="Toyoda A."/>
            <person name="Takaki Y."/>
            <person name="Nishi S."/>
            <person name="Hori S."/>
            <person name="Arai W."/>
            <person name="Tsubouchi T."/>
            <person name="Morono Y."/>
            <person name="Uchiyama I."/>
            <person name="Ito T."/>
            <person name="Fujiyama A."/>
            <person name="Inagaki F."/>
            <person name="Takami H."/>
        </authorList>
    </citation>
    <scope>NUCLEOTIDE SEQUENCE</scope>
    <source>
        <strain evidence="2">Expedition CK06-06</strain>
    </source>
</reference>
<dbReference type="Gene3D" id="3.90.1310.10">
    <property type="entry name" value="Penicillin-binding protein 2a (Domain 2)"/>
    <property type="match status" value="1"/>
</dbReference>
<organism evidence="2">
    <name type="scientific">marine sediment metagenome</name>
    <dbReference type="NCBI Taxonomy" id="412755"/>
    <lineage>
        <taxon>unclassified sequences</taxon>
        <taxon>metagenomes</taxon>
        <taxon>ecological metagenomes</taxon>
    </lineage>
</organism>
<dbReference type="EMBL" id="BART01000817">
    <property type="protein sequence ID" value="GAG56973.1"/>
    <property type="molecule type" value="Genomic_DNA"/>
</dbReference>
<evidence type="ECO:0008006" key="3">
    <source>
        <dbReference type="Google" id="ProtNLM"/>
    </source>
</evidence>
<comment type="caution">
    <text evidence="2">The sequence shown here is derived from an EMBL/GenBank/DDBJ whole genome shotgun (WGS) entry which is preliminary data.</text>
</comment>
<keyword evidence="1" id="KW-0472">Membrane</keyword>
<gene>
    <name evidence="2" type="ORF">S01H4_03361</name>
</gene>
<keyword evidence="1" id="KW-0812">Transmembrane</keyword>
<sequence>MGIIRRAKDEFRPICIFLVIILFFLILSYRLINLQVLDAQEYVDSATNQHDRDYNLFAQRGKIYDKNGSFTK</sequence>